<dbReference type="Pfam" id="PF01794">
    <property type="entry name" value="Ferric_reduct"/>
    <property type="match status" value="1"/>
</dbReference>
<dbReference type="InterPro" id="IPR001433">
    <property type="entry name" value="OxRdtase_FAD/NAD-bd"/>
</dbReference>
<dbReference type="PRINTS" id="PR00371">
    <property type="entry name" value="FPNCR"/>
</dbReference>
<dbReference type="GO" id="GO:0050660">
    <property type="term" value="F:flavin adenine dinucleotide binding"/>
    <property type="evidence" value="ECO:0007669"/>
    <property type="project" value="TreeGrafter"/>
</dbReference>
<sequence>MTYRGPAEVMNRPRITHARRRPRRTPSWWRDAIGVLCWVTVLVVVALWVSGRGFQNLLSGPADLLTSLGRLSGLVAADLLLVQVFLMARVPMIERSYGQDELARRHRLVGFWSFNLLLLHIGLILVGYTLRDHNDLVHETWSVVTTYGGMLLATAATLALTLVVVTSVRAARRALRYESWHLLHLYAYLGVGLSIPHEIWTGADFTTSALARTYWWSVYGVALGAILLYRVALPLWRTLRHGLTVREVIPEAPGVVTVLLGGRGLHRMPVQAGQYFVFRFLDGPGWSRGNPYSLSASPAPDRLRVTAKTAGDGGSRLARVRPGTRVAVEGPYGRLTAERRVTERVAMFACGIGITPLRALLEELSYAPGDAVLVYRAHDAGDLVFREELEHLARVRGITVHYLLGPRIQRRKSWLPVGAEAWSDEDAVRRAVPELELYDVYVCGPDRWMDALCAAVLTAGLPAGQLHQERFSW</sequence>
<dbReference type="CDD" id="cd06198">
    <property type="entry name" value="FNR_like_3"/>
    <property type="match status" value="1"/>
</dbReference>
<dbReference type="PANTHER" id="PTHR47354:SF8">
    <property type="entry name" value="1,2-PHENYLACETYL-COA EPOXIDASE, SUBUNIT E"/>
    <property type="match status" value="1"/>
</dbReference>
<dbReference type="EMBL" id="JACHNF010000001">
    <property type="protein sequence ID" value="MBB5977869.1"/>
    <property type="molecule type" value="Genomic_DNA"/>
</dbReference>
<comment type="subcellular location">
    <subcellularLocation>
        <location evidence="2">Membrane</location>
        <topology evidence="2">Multi-pass membrane protein</topology>
    </subcellularLocation>
</comment>
<dbReference type="InterPro" id="IPR050415">
    <property type="entry name" value="MRET"/>
</dbReference>
<dbReference type="Proteomes" id="UP000558997">
    <property type="component" value="Unassembled WGS sequence"/>
</dbReference>
<dbReference type="InterPro" id="IPR039261">
    <property type="entry name" value="FNR_nucleotide-bd"/>
</dbReference>
<keyword evidence="5" id="KW-0001">2Fe-2S</keyword>
<evidence type="ECO:0000256" key="6">
    <source>
        <dbReference type="ARBA" id="ARBA00022723"/>
    </source>
</evidence>
<dbReference type="PROSITE" id="PS51384">
    <property type="entry name" value="FAD_FR"/>
    <property type="match status" value="1"/>
</dbReference>
<keyword evidence="11" id="KW-0411">Iron-sulfur</keyword>
<keyword evidence="12 13" id="KW-0472">Membrane</keyword>
<keyword evidence="7" id="KW-0274">FAD</keyword>
<dbReference type="InterPro" id="IPR001709">
    <property type="entry name" value="Flavoprot_Pyr_Nucl_cyt_Rdtase"/>
</dbReference>
<dbReference type="GO" id="GO:0016020">
    <property type="term" value="C:membrane"/>
    <property type="evidence" value="ECO:0007669"/>
    <property type="project" value="UniProtKB-SubCell"/>
</dbReference>
<dbReference type="Gene3D" id="3.40.50.80">
    <property type="entry name" value="Nucleotide-binding domain of ferredoxin-NADP reductase (FNR) module"/>
    <property type="match status" value="1"/>
</dbReference>
<feature type="domain" description="FAD-binding FR-type" evidence="14">
    <location>
        <begin position="238"/>
        <end position="338"/>
    </location>
</feature>
<proteinExistence type="predicted"/>
<reference evidence="15 16" key="1">
    <citation type="submission" date="2020-08" db="EMBL/GenBank/DDBJ databases">
        <title>Sequencing the genomes of 1000 actinobacteria strains.</title>
        <authorList>
            <person name="Klenk H.-P."/>
        </authorList>
    </citation>
    <scope>NUCLEOTIDE SEQUENCE [LARGE SCALE GENOMIC DNA]</scope>
    <source>
        <strain evidence="15 16">DSM 17294</strain>
    </source>
</reference>
<evidence type="ECO:0000259" key="14">
    <source>
        <dbReference type="PROSITE" id="PS51384"/>
    </source>
</evidence>
<accession>A0A841DJT0</accession>
<evidence type="ECO:0000256" key="2">
    <source>
        <dbReference type="ARBA" id="ARBA00004141"/>
    </source>
</evidence>
<dbReference type="InterPro" id="IPR017927">
    <property type="entry name" value="FAD-bd_FR_type"/>
</dbReference>
<dbReference type="InterPro" id="IPR017938">
    <property type="entry name" value="Riboflavin_synthase-like_b-brl"/>
</dbReference>
<comment type="caution">
    <text evidence="15">The sequence shown here is derived from an EMBL/GenBank/DDBJ whole genome shotgun (WGS) entry which is preliminary data.</text>
</comment>
<comment type="cofactor">
    <cofactor evidence="1">
        <name>FAD</name>
        <dbReference type="ChEBI" id="CHEBI:57692"/>
    </cofactor>
</comment>
<evidence type="ECO:0000256" key="11">
    <source>
        <dbReference type="ARBA" id="ARBA00023014"/>
    </source>
</evidence>
<keyword evidence="6" id="KW-0479">Metal-binding</keyword>
<dbReference type="GO" id="GO:0051537">
    <property type="term" value="F:2 iron, 2 sulfur cluster binding"/>
    <property type="evidence" value="ECO:0007669"/>
    <property type="project" value="UniProtKB-KW"/>
</dbReference>
<evidence type="ECO:0000256" key="8">
    <source>
        <dbReference type="ARBA" id="ARBA00022989"/>
    </source>
</evidence>
<evidence type="ECO:0000256" key="4">
    <source>
        <dbReference type="ARBA" id="ARBA00022692"/>
    </source>
</evidence>
<evidence type="ECO:0000313" key="16">
    <source>
        <dbReference type="Proteomes" id="UP000558997"/>
    </source>
</evidence>
<dbReference type="GO" id="GO:0046872">
    <property type="term" value="F:metal ion binding"/>
    <property type="evidence" value="ECO:0007669"/>
    <property type="project" value="UniProtKB-KW"/>
</dbReference>
<feature type="transmembrane region" description="Helical" evidence="13">
    <location>
        <begin position="69"/>
        <end position="88"/>
    </location>
</feature>
<dbReference type="AlphaFoldDB" id="A0A841DJT0"/>
<dbReference type="RefSeq" id="WP_202887204.1">
    <property type="nucleotide sequence ID" value="NZ_BAAAVN010000015.1"/>
</dbReference>
<feature type="transmembrane region" description="Helical" evidence="13">
    <location>
        <begin position="28"/>
        <end position="49"/>
    </location>
</feature>
<evidence type="ECO:0000256" key="5">
    <source>
        <dbReference type="ARBA" id="ARBA00022714"/>
    </source>
</evidence>
<dbReference type="Gene3D" id="2.40.30.10">
    <property type="entry name" value="Translation factors"/>
    <property type="match status" value="1"/>
</dbReference>
<dbReference type="Pfam" id="PF00175">
    <property type="entry name" value="NAD_binding_1"/>
    <property type="match status" value="1"/>
</dbReference>
<evidence type="ECO:0000256" key="12">
    <source>
        <dbReference type="ARBA" id="ARBA00023136"/>
    </source>
</evidence>
<gene>
    <name evidence="15" type="ORF">HDA44_001210</name>
</gene>
<keyword evidence="9" id="KW-0560">Oxidoreductase</keyword>
<keyword evidence="4 13" id="KW-0812">Transmembrane</keyword>
<evidence type="ECO:0000256" key="7">
    <source>
        <dbReference type="ARBA" id="ARBA00022827"/>
    </source>
</evidence>
<keyword evidence="8 13" id="KW-1133">Transmembrane helix</keyword>
<dbReference type="GO" id="GO:0016491">
    <property type="term" value="F:oxidoreductase activity"/>
    <property type="evidence" value="ECO:0007669"/>
    <property type="project" value="UniProtKB-KW"/>
</dbReference>
<feature type="transmembrane region" description="Helical" evidence="13">
    <location>
        <begin position="183"/>
        <end position="202"/>
    </location>
</feature>
<evidence type="ECO:0000256" key="13">
    <source>
        <dbReference type="SAM" id="Phobius"/>
    </source>
</evidence>
<evidence type="ECO:0000256" key="3">
    <source>
        <dbReference type="ARBA" id="ARBA00022630"/>
    </source>
</evidence>
<evidence type="ECO:0000256" key="1">
    <source>
        <dbReference type="ARBA" id="ARBA00001974"/>
    </source>
</evidence>
<evidence type="ECO:0000256" key="10">
    <source>
        <dbReference type="ARBA" id="ARBA00023004"/>
    </source>
</evidence>
<evidence type="ECO:0000256" key="9">
    <source>
        <dbReference type="ARBA" id="ARBA00023002"/>
    </source>
</evidence>
<dbReference type="SUPFAM" id="SSF52343">
    <property type="entry name" value="Ferredoxin reductase-like, C-terminal NADP-linked domain"/>
    <property type="match status" value="1"/>
</dbReference>
<evidence type="ECO:0000313" key="15">
    <source>
        <dbReference type="EMBL" id="MBB5977869.1"/>
    </source>
</evidence>
<protein>
    <submittedName>
        <fullName evidence="15">Putative ferric reductase</fullName>
    </submittedName>
</protein>
<dbReference type="SUPFAM" id="SSF63380">
    <property type="entry name" value="Riboflavin synthase domain-like"/>
    <property type="match status" value="1"/>
</dbReference>
<keyword evidence="10" id="KW-0408">Iron</keyword>
<feature type="transmembrane region" description="Helical" evidence="13">
    <location>
        <begin position="150"/>
        <end position="171"/>
    </location>
</feature>
<keyword evidence="3" id="KW-0285">Flavoprotein</keyword>
<feature type="transmembrane region" description="Helical" evidence="13">
    <location>
        <begin position="109"/>
        <end position="130"/>
    </location>
</feature>
<dbReference type="PANTHER" id="PTHR47354">
    <property type="entry name" value="NADH OXIDOREDUCTASE HCR"/>
    <property type="match status" value="1"/>
</dbReference>
<feature type="transmembrane region" description="Helical" evidence="13">
    <location>
        <begin position="214"/>
        <end position="233"/>
    </location>
</feature>
<keyword evidence="16" id="KW-1185">Reference proteome</keyword>
<organism evidence="15 16">
    <name type="scientific">Kribbella solani</name>
    <dbReference type="NCBI Taxonomy" id="236067"/>
    <lineage>
        <taxon>Bacteria</taxon>
        <taxon>Bacillati</taxon>
        <taxon>Actinomycetota</taxon>
        <taxon>Actinomycetes</taxon>
        <taxon>Propionibacteriales</taxon>
        <taxon>Kribbellaceae</taxon>
        <taxon>Kribbella</taxon>
    </lineage>
</organism>
<name>A0A841DJT0_9ACTN</name>
<dbReference type="InterPro" id="IPR013130">
    <property type="entry name" value="Fe3_Rdtase_TM_dom"/>
</dbReference>